<evidence type="ECO:0000256" key="1">
    <source>
        <dbReference type="ARBA" id="ARBA00006484"/>
    </source>
</evidence>
<name>A0AAW1YNG6_RUBAR</name>
<evidence type="ECO:0000313" key="4">
    <source>
        <dbReference type="EMBL" id="KAK9950263.1"/>
    </source>
</evidence>
<dbReference type="PANTHER" id="PTHR43490">
    <property type="entry name" value="(+)-NEOMENTHOL DEHYDROGENASE"/>
    <property type="match status" value="1"/>
</dbReference>
<dbReference type="Gene3D" id="3.40.50.720">
    <property type="entry name" value="NAD(P)-binding Rossmann-like Domain"/>
    <property type="match status" value="1"/>
</dbReference>
<evidence type="ECO:0000256" key="2">
    <source>
        <dbReference type="ARBA" id="ARBA00022857"/>
    </source>
</evidence>
<gene>
    <name evidence="4" type="ORF">M0R45_005762</name>
</gene>
<dbReference type="AlphaFoldDB" id="A0AAW1YNG6"/>
<keyword evidence="5" id="KW-1185">Reference proteome</keyword>
<dbReference type="Pfam" id="PF00106">
    <property type="entry name" value="adh_short"/>
    <property type="match status" value="1"/>
</dbReference>
<dbReference type="PRINTS" id="PR00081">
    <property type="entry name" value="GDHRDH"/>
</dbReference>
<dbReference type="InterPro" id="IPR002347">
    <property type="entry name" value="SDR_fam"/>
</dbReference>
<evidence type="ECO:0000256" key="3">
    <source>
        <dbReference type="ARBA" id="ARBA00023002"/>
    </source>
</evidence>
<evidence type="ECO:0000313" key="5">
    <source>
        <dbReference type="Proteomes" id="UP001457282"/>
    </source>
</evidence>
<protein>
    <submittedName>
        <fullName evidence="4">Uncharacterized protein</fullName>
    </submittedName>
</protein>
<accession>A0AAW1YNG6</accession>
<dbReference type="Proteomes" id="UP001457282">
    <property type="component" value="Unassembled WGS sequence"/>
</dbReference>
<dbReference type="GO" id="GO:0016491">
    <property type="term" value="F:oxidoreductase activity"/>
    <property type="evidence" value="ECO:0007669"/>
    <property type="project" value="UniProtKB-KW"/>
</dbReference>
<keyword evidence="2" id="KW-0521">NADP</keyword>
<dbReference type="PANTHER" id="PTHR43490:SF98">
    <property type="entry name" value="OS02G0640600 PROTEIN"/>
    <property type="match status" value="1"/>
</dbReference>
<organism evidence="4 5">
    <name type="scientific">Rubus argutus</name>
    <name type="common">Southern blackberry</name>
    <dbReference type="NCBI Taxonomy" id="59490"/>
    <lineage>
        <taxon>Eukaryota</taxon>
        <taxon>Viridiplantae</taxon>
        <taxon>Streptophyta</taxon>
        <taxon>Embryophyta</taxon>
        <taxon>Tracheophyta</taxon>
        <taxon>Spermatophyta</taxon>
        <taxon>Magnoliopsida</taxon>
        <taxon>eudicotyledons</taxon>
        <taxon>Gunneridae</taxon>
        <taxon>Pentapetalae</taxon>
        <taxon>rosids</taxon>
        <taxon>fabids</taxon>
        <taxon>Rosales</taxon>
        <taxon>Rosaceae</taxon>
        <taxon>Rosoideae</taxon>
        <taxon>Rosoideae incertae sedis</taxon>
        <taxon>Rubus</taxon>
    </lineage>
</organism>
<comment type="similarity">
    <text evidence="1">Belongs to the short-chain dehydrogenases/reductases (SDR) family.</text>
</comment>
<dbReference type="SUPFAM" id="SSF51735">
    <property type="entry name" value="NAD(P)-binding Rossmann-fold domains"/>
    <property type="match status" value="1"/>
</dbReference>
<keyword evidence="3" id="KW-0560">Oxidoreductase</keyword>
<reference evidence="4 5" key="1">
    <citation type="journal article" date="2023" name="G3 (Bethesda)">
        <title>A chromosome-length genome assembly and annotation of blackberry (Rubus argutus, cv. 'Hillquist').</title>
        <authorList>
            <person name="Bruna T."/>
            <person name="Aryal R."/>
            <person name="Dudchenko O."/>
            <person name="Sargent D.J."/>
            <person name="Mead D."/>
            <person name="Buti M."/>
            <person name="Cavallini A."/>
            <person name="Hytonen T."/>
            <person name="Andres J."/>
            <person name="Pham M."/>
            <person name="Weisz D."/>
            <person name="Mascagni F."/>
            <person name="Usai G."/>
            <person name="Natali L."/>
            <person name="Bassil N."/>
            <person name="Fernandez G.E."/>
            <person name="Lomsadze A."/>
            <person name="Armour M."/>
            <person name="Olukolu B."/>
            <person name="Poorten T."/>
            <person name="Britton C."/>
            <person name="Davik J."/>
            <person name="Ashrafi H."/>
            <person name="Aiden E.L."/>
            <person name="Borodovsky M."/>
            <person name="Worthington M."/>
        </authorList>
    </citation>
    <scope>NUCLEOTIDE SEQUENCE [LARGE SCALE GENOMIC DNA]</scope>
    <source>
        <strain evidence="4">PI 553951</strain>
    </source>
</reference>
<dbReference type="EMBL" id="JBEDUW010000001">
    <property type="protein sequence ID" value="KAK9950263.1"/>
    <property type="molecule type" value="Genomic_DNA"/>
</dbReference>
<dbReference type="InterPro" id="IPR036291">
    <property type="entry name" value="NAD(P)-bd_dom_sf"/>
</dbReference>
<proteinExistence type="inferred from homology"/>
<dbReference type="GO" id="GO:0016020">
    <property type="term" value="C:membrane"/>
    <property type="evidence" value="ECO:0007669"/>
    <property type="project" value="TreeGrafter"/>
</dbReference>
<comment type="caution">
    <text evidence="4">The sequence shown here is derived from an EMBL/GenBank/DDBJ whole genome shotgun (WGS) entry which is preliminary data.</text>
</comment>
<sequence length="145" mass="15970">MAEDTKRYALVTGANKGVGFGEVRQLASNGLDVTNPAGIASLADFVKTQFGKFDILVNNAGVAGSILNLEAFREVPNKKLEEINWYEVSIPNYELSEECQKTNYYGTKRVTEAVFPLLELSDSPRLVIVSSVVAKLLHFPDGWLM</sequence>